<feature type="domain" description="C2H2-type" evidence="7">
    <location>
        <begin position="13"/>
        <end position="43"/>
    </location>
</feature>
<proteinExistence type="predicted"/>
<dbReference type="PROSITE" id="PS50157">
    <property type="entry name" value="ZINC_FINGER_C2H2_2"/>
    <property type="match status" value="2"/>
</dbReference>
<dbReference type="InterPro" id="IPR013087">
    <property type="entry name" value="Znf_C2H2_type"/>
</dbReference>
<sequence length="173" mass="18114">MGGTKSTRTIRPFPCSEPTCGKSFGTKAHLRRHMNDIHTRKRIFPCTVVGCHRVFTQAGNMRSHVKTHEKRGDVLPDAKITSGASGAAPATSDSSTREQSTIEGSSSGSLSPIFSQLSLECDHAGAPGVAPGSTCITPGTGGSSQADPDKDTLGLAAVNLRGKTMRNDGESFE</sequence>
<dbReference type="EMBL" id="KL198078">
    <property type="protein sequence ID" value="KDQ09491.1"/>
    <property type="molecule type" value="Genomic_DNA"/>
</dbReference>
<dbReference type="OrthoDB" id="427030at2759"/>
<dbReference type="Gene3D" id="3.30.160.60">
    <property type="entry name" value="Classic Zinc Finger"/>
    <property type="match status" value="2"/>
</dbReference>
<protein>
    <recommendedName>
        <fullName evidence="7">C2H2-type domain-containing protein</fullName>
    </recommendedName>
</protein>
<evidence type="ECO:0000256" key="6">
    <source>
        <dbReference type="SAM" id="MobiDB-lite"/>
    </source>
</evidence>
<evidence type="ECO:0000256" key="5">
    <source>
        <dbReference type="PROSITE-ProRule" id="PRU00042"/>
    </source>
</evidence>
<keyword evidence="2" id="KW-0677">Repeat</keyword>
<dbReference type="SMART" id="SM00355">
    <property type="entry name" value="ZnF_C2H2"/>
    <property type="match status" value="2"/>
</dbReference>
<dbReference type="PANTHER" id="PTHR14003:SF19">
    <property type="entry name" value="YY2 TRANSCRIPTION FACTOR"/>
    <property type="match status" value="1"/>
</dbReference>
<feature type="region of interest" description="Disordered" evidence="6">
    <location>
        <begin position="128"/>
        <end position="151"/>
    </location>
</feature>
<dbReference type="GO" id="GO:0008270">
    <property type="term" value="F:zinc ion binding"/>
    <property type="evidence" value="ECO:0007669"/>
    <property type="project" value="UniProtKB-KW"/>
</dbReference>
<name>A0A067MD31_BOTB1</name>
<dbReference type="AlphaFoldDB" id="A0A067MD31"/>
<dbReference type="InterPro" id="IPR036236">
    <property type="entry name" value="Znf_C2H2_sf"/>
</dbReference>
<gene>
    <name evidence="8" type="ORF">BOTBODRAFT_527408</name>
</gene>
<dbReference type="GO" id="GO:0000785">
    <property type="term" value="C:chromatin"/>
    <property type="evidence" value="ECO:0007669"/>
    <property type="project" value="TreeGrafter"/>
</dbReference>
<organism evidence="8 9">
    <name type="scientific">Botryobasidium botryosum (strain FD-172 SS1)</name>
    <dbReference type="NCBI Taxonomy" id="930990"/>
    <lineage>
        <taxon>Eukaryota</taxon>
        <taxon>Fungi</taxon>
        <taxon>Dikarya</taxon>
        <taxon>Basidiomycota</taxon>
        <taxon>Agaricomycotina</taxon>
        <taxon>Agaricomycetes</taxon>
        <taxon>Cantharellales</taxon>
        <taxon>Botryobasidiaceae</taxon>
        <taxon>Botryobasidium</taxon>
    </lineage>
</organism>
<dbReference type="Pfam" id="PF00096">
    <property type="entry name" value="zf-C2H2"/>
    <property type="match status" value="2"/>
</dbReference>
<dbReference type="GO" id="GO:0000978">
    <property type="term" value="F:RNA polymerase II cis-regulatory region sequence-specific DNA binding"/>
    <property type="evidence" value="ECO:0007669"/>
    <property type="project" value="TreeGrafter"/>
</dbReference>
<evidence type="ECO:0000256" key="2">
    <source>
        <dbReference type="ARBA" id="ARBA00022737"/>
    </source>
</evidence>
<dbReference type="GO" id="GO:0000981">
    <property type="term" value="F:DNA-binding transcription factor activity, RNA polymerase II-specific"/>
    <property type="evidence" value="ECO:0007669"/>
    <property type="project" value="TreeGrafter"/>
</dbReference>
<evidence type="ECO:0000313" key="8">
    <source>
        <dbReference type="EMBL" id="KDQ09491.1"/>
    </source>
</evidence>
<evidence type="ECO:0000313" key="9">
    <source>
        <dbReference type="Proteomes" id="UP000027195"/>
    </source>
</evidence>
<dbReference type="InParanoid" id="A0A067MD31"/>
<dbReference type="STRING" id="930990.A0A067MD31"/>
<evidence type="ECO:0000259" key="7">
    <source>
        <dbReference type="PROSITE" id="PS50157"/>
    </source>
</evidence>
<dbReference type="Proteomes" id="UP000027195">
    <property type="component" value="Unassembled WGS sequence"/>
</dbReference>
<evidence type="ECO:0000256" key="1">
    <source>
        <dbReference type="ARBA" id="ARBA00022723"/>
    </source>
</evidence>
<feature type="domain" description="C2H2-type" evidence="7">
    <location>
        <begin position="44"/>
        <end position="73"/>
    </location>
</feature>
<keyword evidence="4" id="KW-0862">Zinc</keyword>
<evidence type="ECO:0000256" key="3">
    <source>
        <dbReference type="ARBA" id="ARBA00022771"/>
    </source>
</evidence>
<keyword evidence="3 5" id="KW-0863">Zinc-finger</keyword>
<reference evidence="9" key="1">
    <citation type="journal article" date="2014" name="Proc. Natl. Acad. Sci. U.S.A.">
        <title>Extensive sampling of basidiomycete genomes demonstrates inadequacy of the white-rot/brown-rot paradigm for wood decay fungi.</title>
        <authorList>
            <person name="Riley R."/>
            <person name="Salamov A.A."/>
            <person name="Brown D.W."/>
            <person name="Nagy L.G."/>
            <person name="Floudas D."/>
            <person name="Held B.W."/>
            <person name="Levasseur A."/>
            <person name="Lombard V."/>
            <person name="Morin E."/>
            <person name="Otillar R."/>
            <person name="Lindquist E.A."/>
            <person name="Sun H."/>
            <person name="LaButti K.M."/>
            <person name="Schmutz J."/>
            <person name="Jabbour D."/>
            <person name="Luo H."/>
            <person name="Baker S.E."/>
            <person name="Pisabarro A.G."/>
            <person name="Walton J.D."/>
            <person name="Blanchette R.A."/>
            <person name="Henrissat B."/>
            <person name="Martin F."/>
            <person name="Cullen D."/>
            <person name="Hibbett D.S."/>
            <person name="Grigoriev I.V."/>
        </authorList>
    </citation>
    <scope>NUCLEOTIDE SEQUENCE [LARGE SCALE GENOMIC DNA]</scope>
    <source>
        <strain evidence="9">FD-172 SS1</strain>
    </source>
</reference>
<dbReference type="HOGENOM" id="CLU_1547294_0_0_1"/>
<dbReference type="SUPFAM" id="SSF57667">
    <property type="entry name" value="beta-beta-alpha zinc fingers"/>
    <property type="match status" value="1"/>
</dbReference>
<dbReference type="GO" id="GO:0031519">
    <property type="term" value="C:PcG protein complex"/>
    <property type="evidence" value="ECO:0007669"/>
    <property type="project" value="TreeGrafter"/>
</dbReference>
<dbReference type="PANTHER" id="PTHR14003">
    <property type="entry name" value="TRANSCRIPTIONAL REPRESSOR PROTEIN YY"/>
    <property type="match status" value="1"/>
</dbReference>
<dbReference type="PROSITE" id="PS00028">
    <property type="entry name" value="ZINC_FINGER_C2H2_1"/>
    <property type="match status" value="2"/>
</dbReference>
<keyword evidence="1" id="KW-0479">Metal-binding</keyword>
<keyword evidence="9" id="KW-1185">Reference proteome</keyword>
<accession>A0A067MD31</accession>
<feature type="compositionally biased region" description="Low complexity" evidence="6">
    <location>
        <begin position="81"/>
        <end position="109"/>
    </location>
</feature>
<dbReference type="FunFam" id="3.30.160.60:FF:000511">
    <property type="entry name" value="zinc finger protein 692 isoform X2"/>
    <property type="match status" value="1"/>
</dbReference>
<dbReference type="GO" id="GO:0005667">
    <property type="term" value="C:transcription regulator complex"/>
    <property type="evidence" value="ECO:0007669"/>
    <property type="project" value="TreeGrafter"/>
</dbReference>
<evidence type="ECO:0000256" key="4">
    <source>
        <dbReference type="ARBA" id="ARBA00022833"/>
    </source>
</evidence>
<feature type="region of interest" description="Disordered" evidence="6">
    <location>
        <begin position="62"/>
        <end position="109"/>
    </location>
</feature>